<dbReference type="Proteomes" id="UP000257109">
    <property type="component" value="Unassembled WGS sequence"/>
</dbReference>
<dbReference type="PANTHER" id="PTHR33223">
    <property type="entry name" value="CCHC-TYPE DOMAIN-CONTAINING PROTEIN"/>
    <property type="match status" value="1"/>
</dbReference>
<keyword evidence="2" id="KW-1185">Reference proteome</keyword>
<feature type="non-terminal residue" evidence="1">
    <location>
        <position position="1"/>
    </location>
</feature>
<dbReference type="OrthoDB" id="1433060at2759"/>
<name>A0A371I9S1_MUCPR</name>
<dbReference type="EMBL" id="QJKJ01000574">
    <property type="protein sequence ID" value="RDY11797.1"/>
    <property type="molecule type" value="Genomic_DNA"/>
</dbReference>
<sequence length="119" mass="13971">MAVPRRTTLRGNSYGLEATNLCLILDVGLPVDFKTPEFDKYKGSSYPIVHLAMYFWKMAAHIYHNKVLIHYFQDNLTRVALSWHVSLERGCIKTWRDLAEAFLKQYKYNEDMAPDRSRL</sequence>
<dbReference type="PANTHER" id="PTHR33223:SF8">
    <property type="entry name" value="OS04G0172440 PROTEIN"/>
    <property type="match status" value="1"/>
</dbReference>
<dbReference type="AlphaFoldDB" id="A0A371I9S1"/>
<evidence type="ECO:0008006" key="3">
    <source>
        <dbReference type="Google" id="ProtNLM"/>
    </source>
</evidence>
<accession>A0A371I9S1</accession>
<organism evidence="1 2">
    <name type="scientific">Mucuna pruriens</name>
    <name type="common">Velvet bean</name>
    <name type="synonym">Dolichos pruriens</name>
    <dbReference type="NCBI Taxonomy" id="157652"/>
    <lineage>
        <taxon>Eukaryota</taxon>
        <taxon>Viridiplantae</taxon>
        <taxon>Streptophyta</taxon>
        <taxon>Embryophyta</taxon>
        <taxon>Tracheophyta</taxon>
        <taxon>Spermatophyta</taxon>
        <taxon>Magnoliopsida</taxon>
        <taxon>eudicotyledons</taxon>
        <taxon>Gunneridae</taxon>
        <taxon>Pentapetalae</taxon>
        <taxon>rosids</taxon>
        <taxon>fabids</taxon>
        <taxon>Fabales</taxon>
        <taxon>Fabaceae</taxon>
        <taxon>Papilionoideae</taxon>
        <taxon>50 kb inversion clade</taxon>
        <taxon>NPAAA clade</taxon>
        <taxon>indigoferoid/millettioid clade</taxon>
        <taxon>Phaseoleae</taxon>
        <taxon>Mucuna</taxon>
    </lineage>
</organism>
<reference evidence="1" key="1">
    <citation type="submission" date="2018-05" db="EMBL/GenBank/DDBJ databases">
        <title>Draft genome of Mucuna pruriens seed.</title>
        <authorList>
            <person name="Nnadi N.E."/>
            <person name="Vos R."/>
            <person name="Hasami M.H."/>
            <person name="Devisetty U.K."/>
            <person name="Aguiy J.C."/>
        </authorList>
    </citation>
    <scope>NUCLEOTIDE SEQUENCE [LARGE SCALE GENOMIC DNA]</scope>
    <source>
        <strain evidence="1">JCA_2017</strain>
    </source>
</reference>
<evidence type="ECO:0000313" key="1">
    <source>
        <dbReference type="EMBL" id="RDY11797.1"/>
    </source>
</evidence>
<gene>
    <name evidence="1" type="ORF">CR513_03486</name>
</gene>
<comment type="caution">
    <text evidence="1">The sequence shown here is derived from an EMBL/GenBank/DDBJ whole genome shotgun (WGS) entry which is preliminary data.</text>
</comment>
<evidence type="ECO:0000313" key="2">
    <source>
        <dbReference type="Proteomes" id="UP000257109"/>
    </source>
</evidence>
<protein>
    <recommendedName>
        <fullName evidence="3">Retrotransposon gag domain-containing protein</fullName>
    </recommendedName>
</protein>
<proteinExistence type="predicted"/>